<accession>A0ACD4ZHD3</accession>
<name>A0ACD4ZHD3_9ACTN</name>
<keyword evidence="2" id="KW-1185">Reference proteome</keyword>
<gene>
    <name evidence="1" type="ORF">OG835_05970</name>
</gene>
<proteinExistence type="predicted"/>
<evidence type="ECO:0000313" key="2">
    <source>
        <dbReference type="Proteomes" id="UP001348369"/>
    </source>
</evidence>
<sequence>MNPDVVPLSADELLCAVGDLAELLIDTVAGGASIGFLDPLDPVTATAWWRTRIPAVRAGRLSVRVSRDDGGRITGTVGVAFADKPNARHRAEIVKLMVHRDARGKGLGRTLLSAGERAAAEFGVTLLLLDTETGSPADTLYRSAGWTAIGVVPGHAADPGGTLRPTTFFYKELKK</sequence>
<organism evidence="1 2">
    <name type="scientific">Streptomyces scopuliridis</name>
    <dbReference type="NCBI Taxonomy" id="452529"/>
    <lineage>
        <taxon>Bacteria</taxon>
        <taxon>Bacillati</taxon>
        <taxon>Actinomycetota</taxon>
        <taxon>Actinomycetes</taxon>
        <taxon>Kitasatosporales</taxon>
        <taxon>Streptomycetaceae</taxon>
        <taxon>Streptomyces</taxon>
    </lineage>
</organism>
<reference evidence="1" key="1">
    <citation type="submission" date="2022-10" db="EMBL/GenBank/DDBJ databases">
        <title>The complete genomes of actinobacterial strains from the NBC collection.</title>
        <authorList>
            <person name="Joergensen T.S."/>
            <person name="Alvarez Arevalo M."/>
            <person name="Sterndorff E.B."/>
            <person name="Faurdal D."/>
            <person name="Vuksanovic O."/>
            <person name="Mourched A.-S."/>
            <person name="Charusanti P."/>
            <person name="Shaw S."/>
            <person name="Blin K."/>
            <person name="Weber T."/>
        </authorList>
    </citation>
    <scope>NUCLEOTIDE SEQUENCE</scope>
    <source>
        <strain evidence="1">NBC 01771</strain>
    </source>
</reference>
<protein>
    <submittedName>
        <fullName evidence="1">GNAT family N-acetyltransferase</fullName>
    </submittedName>
</protein>
<evidence type="ECO:0000313" key="1">
    <source>
        <dbReference type="EMBL" id="WSB96586.1"/>
    </source>
</evidence>
<dbReference type="EMBL" id="CP109109">
    <property type="protein sequence ID" value="WSB96586.1"/>
    <property type="molecule type" value="Genomic_DNA"/>
</dbReference>
<dbReference type="Proteomes" id="UP001348369">
    <property type="component" value="Chromosome"/>
</dbReference>